<feature type="compositionally biased region" description="Basic and acidic residues" evidence="2">
    <location>
        <begin position="110"/>
        <end position="120"/>
    </location>
</feature>
<comment type="caution">
    <text evidence="4">The sequence shown here is derived from an EMBL/GenBank/DDBJ whole genome shotgun (WGS) entry which is preliminary data.</text>
</comment>
<evidence type="ECO:0000313" key="4">
    <source>
        <dbReference type="EMBL" id="KAH7946517.1"/>
    </source>
</evidence>
<gene>
    <name evidence="4" type="ORF">HPB52_000269</name>
</gene>
<reference evidence="4" key="1">
    <citation type="journal article" date="2020" name="Cell">
        <title>Large-Scale Comparative Analyses of Tick Genomes Elucidate Their Genetic Diversity and Vector Capacities.</title>
        <authorList>
            <consortium name="Tick Genome and Microbiome Consortium (TIGMIC)"/>
            <person name="Jia N."/>
            <person name="Wang J."/>
            <person name="Shi W."/>
            <person name="Du L."/>
            <person name="Sun Y."/>
            <person name="Zhan W."/>
            <person name="Jiang J.F."/>
            <person name="Wang Q."/>
            <person name="Zhang B."/>
            <person name="Ji P."/>
            <person name="Bell-Sakyi L."/>
            <person name="Cui X.M."/>
            <person name="Yuan T.T."/>
            <person name="Jiang B.G."/>
            <person name="Yang W.F."/>
            <person name="Lam T.T."/>
            <person name="Chang Q.C."/>
            <person name="Ding S.J."/>
            <person name="Wang X.J."/>
            <person name="Zhu J.G."/>
            <person name="Ruan X.D."/>
            <person name="Zhao L."/>
            <person name="Wei J.T."/>
            <person name="Ye R.Z."/>
            <person name="Que T.C."/>
            <person name="Du C.H."/>
            <person name="Zhou Y.H."/>
            <person name="Cheng J.X."/>
            <person name="Dai P.F."/>
            <person name="Guo W.B."/>
            <person name="Han X.H."/>
            <person name="Huang E.J."/>
            <person name="Li L.F."/>
            <person name="Wei W."/>
            <person name="Gao Y.C."/>
            <person name="Liu J.Z."/>
            <person name="Shao H.Z."/>
            <person name="Wang X."/>
            <person name="Wang C.C."/>
            <person name="Yang T.C."/>
            <person name="Huo Q.B."/>
            <person name="Li W."/>
            <person name="Chen H.Y."/>
            <person name="Chen S.E."/>
            <person name="Zhou L.G."/>
            <person name="Ni X.B."/>
            <person name="Tian J.H."/>
            <person name="Sheng Y."/>
            <person name="Liu T."/>
            <person name="Pan Y.S."/>
            <person name="Xia L.Y."/>
            <person name="Li J."/>
            <person name="Zhao F."/>
            <person name="Cao W.C."/>
        </authorList>
    </citation>
    <scope>NUCLEOTIDE SEQUENCE</scope>
    <source>
        <strain evidence="4">Rsan-2018</strain>
    </source>
</reference>
<feature type="compositionally biased region" description="Low complexity" evidence="2">
    <location>
        <begin position="1"/>
        <end position="11"/>
    </location>
</feature>
<evidence type="ECO:0000259" key="3">
    <source>
        <dbReference type="PROSITE" id="PS50158"/>
    </source>
</evidence>
<keyword evidence="1" id="KW-0863">Zinc-finger</keyword>
<evidence type="ECO:0000256" key="1">
    <source>
        <dbReference type="PROSITE-ProRule" id="PRU00047"/>
    </source>
</evidence>
<dbReference type="InterPro" id="IPR036875">
    <property type="entry name" value="Znf_CCHC_sf"/>
</dbReference>
<dbReference type="Proteomes" id="UP000821837">
    <property type="component" value="Chromosome 6"/>
</dbReference>
<feature type="region of interest" description="Disordered" evidence="2">
    <location>
        <begin position="78"/>
        <end position="120"/>
    </location>
</feature>
<dbReference type="GO" id="GO:0003676">
    <property type="term" value="F:nucleic acid binding"/>
    <property type="evidence" value="ECO:0007669"/>
    <property type="project" value="InterPro"/>
</dbReference>
<dbReference type="SUPFAM" id="SSF57756">
    <property type="entry name" value="Retrovirus zinc finger-like domains"/>
    <property type="match status" value="1"/>
</dbReference>
<feature type="compositionally biased region" description="Polar residues" evidence="2">
    <location>
        <begin position="384"/>
        <end position="401"/>
    </location>
</feature>
<protein>
    <recommendedName>
        <fullName evidence="3">CCHC-type domain-containing protein</fullName>
    </recommendedName>
</protein>
<reference evidence="4" key="2">
    <citation type="submission" date="2021-09" db="EMBL/GenBank/DDBJ databases">
        <authorList>
            <person name="Jia N."/>
            <person name="Wang J."/>
            <person name="Shi W."/>
            <person name="Du L."/>
            <person name="Sun Y."/>
            <person name="Zhan W."/>
            <person name="Jiang J."/>
            <person name="Wang Q."/>
            <person name="Zhang B."/>
            <person name="Ji P."/>
            <person name="Sakyi L.B."/>
            <person name="Cui X."/>
            <person name="Yuan T."/>
            <person name="Jiang B."/>
            <person name="Yang W."/>
            <person name="Lam T.T.-Y."/>
            <person name="Chang Q."/>
            <person name="Ding S."/>
            <person name="Wang X."/>
            <person name="Zhu J."/>
            <person name="Ruan X."/>
            <person name="Zhao L."/>
            <person name="Wei J."/>
            <person name="Que T."/>
            <person name="Du C."/>
            <person name="Cheng J."/>
            <person name="Dai P."/>
            <person name="Han X."/>
            <person name="Huang E."/>
            <person name="Gao Y."/>
            <person name="Liu J."/>
            <person name="Shao H."/>
            <person name="Ye R."/>
            <person name="Li L."/>
            <person name="Wei W."/>
            <person name="Wang X."/>
            <person name="Wang C."/>
            <person name="Huo Q."/>
            <person name="Li W."/>
            <person name="Guo W."/>
            <person name="Chen H."/>
            <person name="Chen S."/>
            <person name="Zhou L."/>
            <person name="Zhou L."/>
            <person name="Ni X."/>
            <person name="Tian J."/>
            <person name="Zhou Y."/>
            <person name="Sheng Y."/>
            <person name="Liu T."/>
            <person name="Pan Y."/>
            <person name="Xia L."/>
            <person name="Li J."/>
            <person name="Zhao F."/>
            <person name="Cao W."/>
        </authorList>
    </citation>
    <scope>NUCLEOTIDE SEQUENCE</scope>
    <source>
        <strain evidence="4">Rsan-2018</strain>
        <tissue evidence="4">Larvae</tissue>
    </source>
</reference>
<feature type="region of interest" description="Disordered" evidence="2">
    <location>
        <begin position="1"/>
        <end position="44"/>
    </location>
</feature>
<proteinExistence type="predicted"/>
<feature type="compositionally biased region" description="Polar residues" evidence="2">
    <location>
        <begin position="91"/>
        <end position="108"/>
    </location>
</feature>
<feature type="domain" description="CCHC-type" evidence="3">
    <location>
        <begin position="271"/>
        <end position="285"/>
    </location>
</feature>
<name>A0A9D4STD1_RHISA</name>
<evidence type="ECO:0000313" key="5">
    <source>
        <dbReference type="Proteomes" id="UP000821837"/>
    </source>
</evidence>
<dbReference type="EMBL" id="JABSTV010001252">
    <property type="protein sequence ID" value="KAH7946517.1"/>
    <property type="molecule type" value="Genomic_DNA"/>
</dbReference>
<dbReference type="GO" id="GO:0008270">
    <property type="term" value="F:zinc ion binding"/>
    <property type="evidence" value="ECO:0007669"/>
    <property type="project" value="UniProtKB-KW"/>
</dbReference>
<keyword evidence="1" id="KW-0862">Zinc</keyword>
<dbReference type="AlphaFoldDB" id="A0A9D4STD1"/>
<dbReference type="PROSITE" id="PS50158">
    <property type="entry name" value="ZF_CCHC"/>
    <property type="match status" value="1"/>
</dbReference>
<accession>A0A9D4STD1</accession>
<sequence length="431" mass="46922">MDTSAADISSDSARKRRHGQLDLTAAKKKAAEQPTGSRLDANGDCSTTIGDGLSTAAGIGQCVTTVNSDCGWTVVVPRRDKKRQEAGSPPQRDTQTAGKTSKSISASNAKLKEERRREQKAQYVAKVNANMAKSARMPTLAKKDEHRVVVRPRGGLVNIIVLSTPNEARSFRYGSIRNITVEERTYETFAYKSTPDNTSRGVISGVGREEPEEQITRFLVNKHNPTIMAAHRLGNSESVVILFEGNKVPRYMKYGGFVTKCTLYRQHREVCITCGRIGHRRDVCPTPNARVCFACGRNNPGEDHDEYCKPRCKFCGGSHVTAAEKVTLSRRSDFPESGASGTRQNSRDKSRAKPEDGTWVDVTSGGPKEERPPLPAPQVHAHASLTNKSDATRAAITQKSRAPSGKAAASKEPSKTPSSGGCREQCKRHGS</sequence>
<organism evidence="4 5">
    <name type="scientific">Rhipicephalus sanguineus</name>
    <name type="common">Brown dog tick</name>
    <name type="synonym">Ixodes sanguineus</name>
    <dbReference type="NCBI Taxonomy" id="34632"/>
    <lineage>
        <taxon>Eukaryota</taxon>
        <taxon>Metazoa</taxon>
        <taxon>Ecdysozoa</taxon>
        <taxon>Arthropoda</taxon>
        <taxon>Chelicerata</taxon>
        <taxon>Arachnida</taxon>
        <taxon>Acari</taxon>
        <taxon>Parasitiformes</taxon>
        <taxon>Ixodida</taxon>
        <taxon>Ixodoidea</taxon>
        <taxon>Ixodidae</taxon>
        <taxon>Rhipicephalinae</taxon>
        <taxon>Rhipicephalus</taxon>
        <taxon>Rhipicephalus</taxon>
    </lineage>
</organism>
<dbReference type="InterPro" id="IPR001878">
    <property type="entry name" value="Znf_CCHC"/>
</dbReference>
<feature type="region of interest" description="Disordered" evidence="2">
    <location>
        <begin position="326"/>
        <end position="431"/>
    </location>
</feature>
<keyword evidence="5" id="KW-1185">Reference proteome</keyword>
<keyword evidence="1" id="KW-0479">Metal-binding</keyword>
<evidence type="ECO:0000256" key="2">
    <source>
        <dbReference type="SAM" id="MobiDB-lite"/>
    </source>
</evidence>
<feature type="compositionally biased region" description="Basic and acidic residues" evidence="2">
    <location>
        <begin position="345"/>
        <end position="356"/>
    </location>
</feature>